<dbReference type="OMA" id="YTLPCPK"/>
<dbReference type="Proteomes" id="UP000220158">
    <property type="component" value="Chromosome 12"/>
</dbReference>
<feature type="domain" description="CPW-WPC" evidence="3">
    <location>
        <begin position="152"/>
        <end position="216"/>
    </location>
</feature>
<reference evidence="4 5" key="1">
    <citation type="submission" date="2015-04" db="EMBL/GenBank/DDBJ databases">
        <authorList>
            <consortium name="Pathogen Informatics"/>
        </authorList>
    </citation>
    <scope>NUCLEOTIDE SEQUENCE [LARGE SCALE GENOMIC DNA]</scope>
    <source>
        <strain evidence="4 5">SGS1</strain>
    </source>
</reference>
<dbReference type="GeneID" id="39737899"/>
<accession>A0A1J1HAC0</accession>
<feature type="coiled-coil region" evidence="1">
    <location>
        <begin position="62"/>
        <end position="89"/>
    </location>
</feature>
<evidence type="ECO:0000313" key="5">
    <source>
        <dbReference type="Proteomes" id="UP000220158"/>
    </source>
</evidence>
<evidence type="ECO:0000259" key="3">
    <source>
        <dbReference type="SMART" id="SM01099"/>
    </source>
</evidence>
<organism evidence="4 5">
    <name type="scientific">Plasmodium relictum</name>
    <dbReference type="NCBI Taxonomy" id="85471"/>
    <lineage>
        <taxon>Eukaryota</taxon>
        <taxon>Sar</taxon>
        <taxon>Alveolata</taxon>
        <taxon>Apicomplexa</taxon>
        <taxon>Aconoidasida</taxon>
        <taxon>Haemosporida</taxon>
        <taxon>Plasmodiidae</taxon>
        <taxon>Plasmodium</taxon>
        <taxon>Plasmodium (Haemamoeba)</taxon>
    </lineage>
</organism>
<gene>
    <name evidence="4" type="ORF">PRELSG_1265500</name>
</gene>
<evidence type="ECO:0000256" key="1">
    <source>
        <dbReference type="SAM" id="Coils"/>
    </source>
</evidence>
<dbReference type="EMBL" id="LN835307">
    <property type="protein sequence ID" value="CRH01760.1"/>
    <property type="molecule type" value="Genomic_DNA"/>
</dbReference>
<feature type="chain" id="PRO_5012158947" evidence="2">
    <location>
        <begin position="22"/>
        <end position="461"/>
    </location>
</feature>
<feature type="domain" description="CPW-WPC" evidence="3">
    <location>
        <begin position="82"/>
        <end position="145"/>
    </location>
</feature>
<dbReference type="NCBIfam" id="TIGR01492">
    <property type="entry name" value="CPW_WPC"/>
    <property type="match status" value="5"/>
</dbReference>
<dbReference type="Pfam" id="PF09717">
    <property type="entry name" value="CPW_WPC"/>
    <property type="match status" value="5"/>
</dbReference>
<protein>
    <submittedName>
        <fullName evidence="4">CPW-WPC family protein</fullName>
    </submittedName>
</protein>
<feature type="signal peptide" evidence="2">
    <location>
        <begin position="1"/>
        <end position="21"/>
    </location>
</feature>
<dbReference type="KEGG" id="prel:PRELSG_1265500"/>
<keyword evidence="5" id="KW-1185">Reference proteome</keyword>
<dbReference type="InterPro" id="IPR006387">
    <property type="entry name" value="CPW_WPC_dom"/>
</dbReference>
<keyword evidence="2" id="KW-0732">Signal</keyword>
<dbReference type="VEuPathDB" id="PlasmoDB:PRELSG_1265500"/>
<evidence type="ECO:0000256" key="2">
    <source>
        <dbReference type="SAM" id="SignalP"/>
    </source>
</evidence>
<dbReference type="OrthoDB" id="373941at2759"/>
<keyword evidence="1" id="KW-0175">Coiled coil</keyword>
<dbReference type="SMART" id="SM01099">
    <property type="entry name" value="CPW_WPC"/>
    <property type="match status" value="5"/>
</dbReference>
<evidence type="ECO:0000313" key="4">
    <source>
        <dbReference type="EMBL" id="CRH01760.1"/>
    </source>
</evidence>
<dbReference type="AlphaFoldDB" id="A0A1J1HAC0"/>
<proteinExistence type="predicted"/>
<dbReference type="RefSeq" id="XP_028534759.1">
    <property type="nucleotide sequence ID" value="XM_028678473.1"/>
</dbReference>
<sequence>MNRYNLFMIIIALIGIDTIFCIPSNQNKNSKVESVLSSSGLLKNVVKHSPKISEEEIKESEIKIIKKAHEEENKKLEKLEKCIKDYTLSCPKYWKKNVIENGKTICIASSEYNGFCEPNQSFEYFTESDKMNFEISCNVEWPCKSSTSKDVCEDGKRDYNEPCPDGFLIQEDNSCKADITVYRGMCNNSNIKFTHMTDEEKEKWSIACEAYWPCYKECSSEEFLSNCPKNWQELNLFECIPTQKYKGACKGKKNFKYFTESMKKDFEEKCKTRFLCMSSCEKDYEQDCPMNWLKEKGYCLAPEAFDLCNRRKLSNENLTTKDKQFFEKECSVNWPCKKKDFCEMDWNYECPENWEKEYSKNQKEKYICKSPSSYKGKCNNIFLTNNYDEYTKREIASNCNSPWPCIDQKKNSHPIEYKKSIQDNSTNDINGPITQEGRIYEKKKKYIIEDRNNSDLFDIMM</sequence>
<feature type="domain" description="CPW-WPC" evidence="3">
    <location>
        <begin position="280"/>
        <end position="338"/>
    </location>
</feature>
<feature type="domain" description="CPW-WPC" evidence="3">
    <location>
        <begin position="218"/>
        <end position="278"/>
    </location>
</feature>
<name>A0A1J1HAC0_PLARL</name>
<feature type="domain" description="CPW-WPC" evidence="3">
    <location>
        <begin position="342"/>
        <end position="407"/>
    </location>
</feature>